<gene>
    <name evidence="5" type="ORF">HNQ38_002911</name>
</gene>
<accession>A0A7W8C3E3</accession>
<dbReference type="PANTHER" id="PTHR43685">
    <property type="entry name" value="GLYCOSYLTRANSFERASE"/>
    <property type="match status" value="1"/>
</dbReference>
<reference evidence="5 6" key="1">
    <citation type="submission" date="2020-08" db="EMBL/GenBank/DDBJ databases">
        <title>Genomic Encyclopedia of Type Strains, Phase IV (KMG-IV): sequencing the most valuable type-strain genomes for metagenomic binning, comparative biology and taxonomic classification.</title>
        <authorList>
            <person name="Goeker M."/>
        </authorList>
    </citation>
    <scope>NUCLEOTIDE SEQUENCE [LARGE SCALE GENOMIC DNA]</scope>
    <source>
        <strain evidence="5 6">DSM 11275</strain>
    </source>
</reference>
<evidence type="ECO:0000256" key="1">
    <source>
        <dbReference type="ARBA" id="ARBA00006739"/>
    </source>
</evidence>
<dbReference type="SUPFAM" id="SSF53448">
    <property type="entry name" value="Nucleotide-diphospho-sugar transferases"/>
    <property type="match status" value="1"/>
</dbReference>
<dbReference type="Proteomes" id="UP000539075">
    <property type="component" value="Unassembled WGS sequence"/>
</dbReference>
<dbReference type="InterPro" id="IPR029044">
    <property type="entry name" value="Nucleotide-diphossugar_trans"/>
</dbReference>
<dbReference type="Gene3D" id="3.90.550.10">
    <property type="entry name" value="Spore Coat Polysaccharide Biosynthesis Protein SpsA, Chain A"/>
    <property type="match status" value="1"/>
</dbReference>
<organism evidence="5 6">
    <name type="scientific">Desulfovibrio intestinalis</name>
    <dbReference type="NCBI Taxonomy" id="58621"/>
    <lineage>
        <taxon>Bacteria</taxon>
        <taxon>Pseudomonadati</taxon>
        <taxon>Thermodesulfobacteriota</taxon>
        <taxon>Desulfovibrionia</taxon>
        <taxon>Desulfovibrionales</taxon>
        <taxon>Desulfovibrionaceae</taxon>
        <taxon>Desulfovibrio</taxon>
    </lineage>
</organism>
<evidence type="ECO:0000256" key="3">
    <source>
        <dbReference type="ARBA" id="ARBA00022679"/>
    </source>
</evidence>
<dbReference type="Pfam" id="PF00535">
    <property type="entry name" value="Glycos_transf_2"/>
    <property type="match status" value="1"/>
</dbReference>
<keyword evidence="6" id="KW-1185">Reference proteome</keyword>
<name>A0A7W8C3E3_9BACT</name>
<keyword evidence="2" id="KW-0328">Glycosyltransferase</keyword>
<dbReference type="PANTHER" id="PTHR43685:SF5">
    <property type="entry name" value="GLYCOSYLTRANSFERASE EPSE-RELATED"/>
    <property type="match status" value="1"/>
</dbReference>
<keyword evidence="3 5" id="KW-0808">Transferase</keyword>
<evidence type="ECO:0000259" key="4">
    <source>
        <dbReference type="Pfam" id="PF00535"/>
    </source>
</evidence>
<comment type="caution">
    <text evidence="5">The sequence shown here is derived from an EMBL/GenBank/DDBJ whole genome shotgun (WGS) entry which is preliminary data.</text>
</comment>
<dbReference type="GO" id="GO:0016757">
    <property type="term" value="F:glycosyltransferase activity"/>
    <property type="evidence" value="ECO:0007669"/>
    <property type="project" value="UniProtKB-KW"/>
</dbReference>
<feature type="domain" description="Glycosyltransferase 2-like" evidence="4">
    <location>
        <begin position="7"/>
        <end position="124"/>
    </location>
</feature>
<evidence type="ECO:0000313" key="5">
    <source>
        <dbReference type="EMBL" id="MBB5144791.1"/>
    </source>
</evidence>
<sequence>MSEPKISVVLSVKNGMPFLSEAVDSILGQTFTQFELLLLDNASTDATRQYMESITDERVRCIYNEHDLGIDGSRNKAFTLACAPYVAAMDADDAAAPHRLEAQHALMESGPSVLASGGAYAVYETGKIHALPVEPGATACMTLFNAALVHPASIMRKHEALTLVGGYPPHLTPVEDYALWARLLMSGKGGLANHKDVLLRYRTHPEVDRSAYHQRMSQQADKVRAELCRWFWGDEATDEKVRLHCLSSDGRAASIEDLKSIAGYLCTLPAGNARRRLLPQPQLEAQVALQWETVCQMISRALFIKALACMPVLFRGCSPSTTARLMKSTLQVARLRAENLWKMLR</sequence>
<dbReference type="RefSeq" id="WP_183722495.1">
    <property type="nucleotide sequence ID" value="NZ_JACHGO010000012.1"/>
</dbReference>
<dbReference type="AlphaFoldDB" id="A0A7W8C3E3"/>
<dbReference type="EMBL" id="JACHGO010000012">
    <property type="protein sequence ID" value="MBB5144791.1"/>
    <property type="molecule type" value="Genomic_DNA"/>
</dbReference>
<comment type="similarity">
    <text evidence="1">Belongs to the glycosyltransferase 2 family.</text>
</comment>
<dbReference type="InterPro" id="IPR001173">
    <property type="entry name" value="Glyco_trans_2-like"/>
</dbReference>
<evidence type="ECO:0000256" key="2">
    <source>
        <dbReference type="ARBA" id="ARBA00022676"/>
    </source>
</evidence>
<evidence type="ECO:0000313" key="6">
    <source>
        <dbReference type="Proteomes" id="UP000539075"/>
    </source>
</evidence>
<dbReference type="InterPro" id="IPR050834">
    <property type="entry name" value="Glycosyltransf_2"/>
</dbReference>
<proteinExistence type="inferred from homology"/>
<protein>
    <submittedName>
        <fullName evidence="5">Glycosyltransferase involved in cell wall biosynthesis</fullName>
    </submittedName>
</protein>